<organism evidence="2 3">
    <name type="scientific">Candidatus Uhrbacteria bacterium GW2011_GWF2_44_350</name>
    <dbReference type="NCBI Taxonomy" id="1619000"/>
    <lineage>
        <taxon>Bacteria</taxon>
        <taxon>Candidatus Uhriibacteriota</taxon>
    </lineage>
</organism>
<feature type="transmembrane region" description="Helical" evidence="1">
    <location>
        <begin position="49"/>
        <end position="66"/>
    </location>
</feature>
<name>A0A0G1JA20_9BACT</name>
<reference evidence="2 3" key="1">
    <citation type="journal article" date="2015" name="Nature">
        <title>rRNA introns, odd ribosomes, and small enigmatic genomes across a large radiation of phyla.</title>
        <authorList>
            <person name="Brown C.T."/>
            <person name="Hug L.A."/>
            <person name="Thomas B.C."/>
            <person name="Sharon I."/>
            <person name="Castelle C.J."/>
            <person name="Singh A."/>
            <person name="Wilkins M.J."/>
            <person name="Williams K.H."/>
            <person name="Banfield J.F."/>
        </authorList>
    </citation>
    <scope>NUCLEOTIDE SEQUENCE [LARGE SCALE GENOMIC DNA]</scope>
</reference>
<sequence length="125" mass="14679">MKRTVLASALTYLCLFLLPWQTVWIYDSISPSLLTPLQGREGEYWKLTHYVVQFLIVIAVLVRWETQKSEVAKKIMKKIWWFFAAMVFVSFLSVHPYLSGGFLFHLFSAVLLFWLLLDERIETSA</sequence>
<keyword evidence="1" id="KW-0472">Membrane</keyword>
<evidence type="ECO:0000256" key="1">
    <source>
        <dbReference type="SAM" id="Phobius"/>
    </source>
</evidence>
<accession>A0A0G1JA20</accession>
<feature type="transmembrane region" description="Helical" evidence="1">
    <location>
        <begin position="100"/>
        <end position="117"/>
    </location>
</feature>
<dbReference type="Proteomes" id="UP000034154">
    <property type="component" value="Unassembled WGS sequence"/>
</dbReference>
<dbReference type="AlphaFoldDB" id="A0A0G1JA20"/>
<gene>
    <name evidence="2" type="ORF">UW63_C0085G0002</name>
</gene>
<dbReference type="EMBL" id="LCJB01000085">
    <property type="protein sequence ID" value="KKT68193.1"/>
    <property type="molecule type" value="Genomic_DNA"/>
</dbReference>
<protein>
    <submittedName>
        <fullName evidence="2">Uncharacterized protein</fullName>
    </submittedName>
</protein>
<keyword evidence="1" id="KW-1133">Transmembrane helix</keyword>
<evidence type="ECO:0000313" key="2">
    <source>
        <dbReference type="EMBL" id="KKT68193.1"/>
    </source>
</evidence>
<comment type="caution">
    <text evidence="2">The sequence shown here is derived from an EMBL/GenBank/DDBJ whole genome shotgun (WGS) entry which is preliminary data.</text>
</comment>
<keyword evidence="1" id="KW-0812">Transmembrane</keyword>
<feature type="transmembrane region" description="Helical" evidence="1">
    <location>
        <begin position="78"/>
        <end position="94"/>
    </location>
</feature>
<evidence type="ECO:0000313" key="3">
    <source>
        <dbReference type="Proteomes" id="UP000034154"/>
    </source>
</evidence>
<proteinExistence type="predicted"/>